<gene>
    <name evidence="8" type="ORF">CAPTEDRAFT_24794</name>
</gene>
<evidence type="ECO:0000256" key="5">
    <source>
        <dbReference type="SAM" id="MobiDB-lite"/>
    </source>
</evidence>
<feature type="transmembrane region" description="Helical" evidence="6">
    <location>
        <begin position="12"/>
        <end position="34"/>
    </location>
</feature>
<dbReference type="HOGENOM" id="CLU_009579_24_4_1"/>
<dbReference type="PANTHER" id="PTHR46273">
    <property type="entry name" value="MYOSUPPRESSIN RECEPTOR 1, ISOFORM B-RELATED"/>
    <property type="match status" value="1"/>
</dbReference>
<feature type="transmembrane region" description="Helical" evidence="6">
    <location>
        <begin position="298"/>
        <end position="314"/>
    </location>
</feature>
<organism evidence="8">
    <name type="scientific">Capitella teleta</name>
    <name type="common">Polychaete worm</name>
    <dbReference type="NCBI Taxonomy" id="283909"/>
    <lineage>
        <taxon>Eukaryota</taxon>
        <taxon>Metazoa</taxon>
        <taxon>Spiralia</taxon>
        <taxon>Lophotrochozoa</taxon>
        <taxon>Annelida</taxon>
        <taxon>Polychaeta</taxon>
        <taxon>Sedentaria</taxon>
        <taxon>Scolecida</taxon>
        <taxon>Capitellidae</taxon>
        <taxon>Capitella</taxon>
    </lineage>
</organism>
<dbReference type="PRINTS" id="PR00237">
    <property type="entry name" value="GPCRRHODOPSN"/>
</dbReference>
<evidence type="ECO:0000256" key="1">
    <source>
        <dbReference type="ARBA" id="ARBA00004370"/>
    </source>
</evidence>
<dbReference type="AlphaFoldDB" id="R7UMJ2"/>
<feature type="compositionally biased region" description="Low complexity" evidence="5">
    <location>
        <begin position="230"/>
        <end position="243"/>
    </location>
</feature>
<evidence type="ECO:0000256" key="6">
    <source>
        <dbReference type="SAM" id="Phobius"/>
    </source>
</evidence>
<sequence length="326" mass="36453">LAAFNRAYKGLHGYLAVVVCVFGIIANILNIAVLTRKNMISATNCILTGLAVSDGLTMVAYLPFALRFYVLYGTESSIERNTAGAMRFLLFYACFSVVVHTVSIWLTVTLAVFRYIFIKYPRQGAVLCSLFRAKVAVFLVYVITLVVCIPNFVTITVQGEPQSSNGTTAVLWFVGFKMETKADKFIHDFNFWIQAILVKLVPCFGLTILSILLVQTMKRAEARRKNLRQKSAPAPSASSSADSSTRDRKTNRTTRMLLSVVVLFLLTEFPQGILNLLSGLLECFVNEVYNPLGDFMDILALINNGINFLLYCTMSKQFRDTFIEVF</sequence>
<feature type="transmembrane region" description="Helical" evidence="6">
    <location>
        <begin position="46"/>
        <end position="70"/>
    </location>
</feature>
<dbReference type="Gene3D" id="1.20.1070.10">
    <property type="entry name" value="Rhodopsin 7-helix transmembrane proteins"/>
    <property type="match status" value="1"/>
</dbReference>
<evidence type="ECO:0000313" key="8">
    <source>
        <dbReference type="EMBL" id="ELU07445.1"/>
    </source>
</evidence>
<keyword evidence="2 6" id="KW-0812">Transmembrane</keyword>
<dbReference type="InterPro" id="IPR019427">
    <property type="entry name" value="7TM_GPCR_serpentine_rcpt_Srw"/>
</dbReference>
<feature type="transmembrane region" description="Helical" evidence="6">
    <location>
        <begin position="90"/>
        <end position="117"/>
    </location>
</feature>
<feature type="non-terminal residue" evidence="8">
    <location>
        <position position="326"/>
    </location>
</feature>
<dbReference type="InterPro" id="IPR017452">
    <property type="entry name" value="GPCR_Rhodpsn_7TM"/>
</dbReference>
<dbReference type="OrthoDB" id="5864054at2759"/>
<dbReference type="InterPro" id="IPR053219">
    <property type="entry name" value="GPCR_Dmsr-1"/>
</dbReference>
<proteinExistence type="predicted"/>
<protein>
    <recommendedName>
        <fullName evidence="7">G-protein coupled receptors family 1 profile domain-containing protein</fullName>
    </recommendedName>
</protein>
<dbReference type="Pfam" id="PF10324">
    <property type="entry name" value="7TM_GPCR_Srw"/>
    <property type="match status" value="1"/>
</dbReference>
<evidence type="ECO:0000256" key="3">
    <source>
        <dbReference type="ARBA" id="ARBA00022989"/>
    </source>
</evidence>
<reference evidence="8" key="1">
    <citation type="journal article" date="2013" name="Nature">
        <title>Insights into bilaterian evolution from three spiralian genomes.</title>
        <authorList>
            <person name="Simakov O."/>
            <person name="Marletaz F."/>
            <person name="Cho S.J."/>
            <person name="Edsinger-Gonzales E."/>
            <person name="Havlak P."/>
            <person name="Hellsten U."/>
            <person name="Kuo D.H."/>
            <person name="Larsson T."/>
            <person name="Lv J."/>
            <person name="Arendt D."/>
            <person name="Savage R."/>
            <person name="Osoegawa K."/>
            <person name="de Jong P."/>
            <person name="Grimwood J."/>
            <person name="Chapman J.A."/>
            <person name="Shapiro H."/>
            <person name="Aerts A."/>
            <person name="Otillar R.P."/>
            <person name="Terry A.Y."/>
            <person name="Boore J.L."/>
            <person name="Grigoriev I.V."/>
            <person name="Lindberg D.R."/>
            <person name="Seaver E.C."/>
            <person name="Weisblat D.A."/>
            <person name="Putnam N.H."/>
            <person name="Rokhsar D.S."/>
        </authorList>
    </citation>
    <scope>NUCLEOTIDE SEQUENCE</scope>
    <source>
        <strain evidence="8">I ESC-2004</strain>
    </source>
</reference>
<evidence type="ECO:0000259" key="7">
    <source>
        <dbReference type="PROSITE" id="PS50262"/>
    </source>
</evidence>
<dbReference type="SUPFAM" id="SSF81321">
    <property type="entry name" value="Family A G protein-coupled receptor-like"/>
    <property type="match status" value="1"/>
</dbReference>
<dbReference type="STRING" id="283909.R7UMJ2"/>
<feature type="non-terminal residue" evidence="8">
    <location>
        <position position="1"/>
    </location>
</feature>
<dbReference type="PANTHER" id="PTHR46273:SF4">
    <property type="entry name" value="AT19640P"/>
    <property type="match status" value="1"/>
</dbReference>
<dbReference type="GO" id="GO:0008528">
    <property type="term" value="F:G protein-coupled peptide receptor activity"/>
    <property type="evidence" value="ECO:0007669"/>
    <property type="project" value="InterPro"/>
</dbReference>
<dbReference type="OMA" id="CHAASDM"/>
<feature type="domain" description="G-protein coupled receptors family 1 profile" evidence="7">
    <location>
        <begin position="26"/>
        <end position="311"/>
    </location>
</feature>
<comment type="subcellular location">
    <subcellularLocation>
        <location evidence="1">Membrane</location>
    </subcellularLocation>
</comment>
<dbReference type="PROSITE" id="PS50262">
    <property type="entry name" value="G_PROTEIN_RECEP_F1_2"/>
    <property type="match status" value="1"/>
</dbReference>
<dbReference type="GO" id="GO:0005886">
    <property type="term" value="C:plasma membrane"/>
    <property type="evidence" value="ECO:0007669"/>
    <property type="project" value="TreeGrafter"/>
</dbReference>
<name>R7UMJ2_CAPTE</name>
<evidence type="ECO:0000256" key="2">
    <source>
        <dbReference type="ARBA" id="ARBA00022692"/>
    </source>
</evidence>
<feature type="transmembrane region" description="Helical" evidence="6">
    <location>
        <begin position="191"/>
        <end position="214"/>
    </location>
</feature>
<feature type="transmembrane region" description="Helical" evidence="6">
    <location>
        <begin position="256"/>
        <end position="278"/>
    </location>
</feature>
<evidence type="ECO:0000256" key="4">
    <source>
        <dbReference type="ARBA" id="ARBA00023136"/>
    </source>
</evidence>
<keyword evidence="3 6" id="KW-1133">Transmembrane helix</keyword>
<accession>R7UMJ2</accession>
<feature type="transmembrane region" description="Helical" evidence="6">
    <location>
        <begin position="138"/>
        <end position="157"/>
    </location>
</feature>
<feature type="region of interest" description="Disordered" evidence="5">
    <location>
        <begin position="225"/>
        <end position="249"/>
    </location>
</feature>
<dbReference type="InterPro" id="IPR000276">
    <property type="entry name" value="GPCR_Rhodpsn"/>
</dbReference>
<dbReference type="CDD" id="cd14978">
    <property type="entry name" value="7tmA_FMRFamide_R-like"/>
    <property type="match status" value="1"/>
</dbReference>
<keyword evidence="4 6" id="KW-0472">Membrane</keyword>
<dbReference type="EMBL" id="KB299905">
    <property type="protein sequence ID" value="ELU07445.1"/>
    <property type="molecule type" value="Genomic_DNA"/>
</dbReference>